<evidence type="ECO:0000313" key="3">
    <source>
        <dbReference type="Proteomes" id="UP001152747"/>
    </source>
</evidence>
<proteinExistence type="predicted"/>
<keyword evidence="3" id="KW-1185">Reference proteome</keyword>
<protein>
    <submittedName>
        <fullName evidence="2">Uncharacterized protein</fullName>
    </submittedName>
</protein>
<reference evidence="2" key="1">
    <citation type="submission" date="2022-11" db="EMBL/GenBank/DDBJ databases">
        <authorList>
            <person name="Kikuchi T."/>
        </authorList>
    </citation>
    <scope>NUCLEOTIDE SEQUENCE</scope>
    <source>
        <strain evidence="2">PS1010</strain>
    </source>
</reference>
<comment type="caution">
    <text evidence="2">The sequence shown here is derived from an EMBL/GenBank/DDBJ whole genome shotgun (WGS) entry which is preliminary data.</text>
</comment>
<organism evidence="2 3">
    <name type="scientific">Caenorhabditis angaria</name>
    <dbReference type="NCBI Taxonomy" id="860376"/>
    <lineage>
        <taxon>Eukaryota</taxon>
        <taxon>Metazoa</taxon>
        <taxon>Ecdysozoa</taxon>
        <taxon>Nematoda</taxon>
        <taxon>Chromadorea</taxon>
        <taxon>Rhabditida</taxon>
        <taxon>Rhabditina</taxon>
        <taxon>Rhabditomorpha</taxon>
        <taxon>Rhabditoidea</taxon>
        <taxon>Rhabditidae</taxon>
        <taxon>Peloderinae</taxon>
        <taxon>Caenorhabditis</taxon>
    </lineage>
</organism>
<keyword evidence="1" id="KW-0812">Transmembrane</keyword>
<keyword evidence="1" id="KW-1133">Transmembrane helix</keyword>
<keyword evidence="1" id="KW-0472">Membrane</keyword>
<accession>A0A9P1I6V8</accession>
<dbReference type="AlphaFoldDB" id="A0A9P1I6V8"/>
<dbReference type="OrthoDB" id="5798700at2759"/>
<dbReference type="EMBL" id="CANHGI010000001">
    <property type="protein sequence ID" value="CAI5439246.1"/>
    <property type="molecule type" value="Genomic_DNA"/>
</dbReference>
<evidence type="ECO:0000313" key="2">
    <source>
        <dbReference type="EMBL" id="CAI5439246.1"/>
    </source>
</evidence>
<dbReference type="Proteomes" id="UP001152747">
    <property type="component" value="Unassembled WGS sequence"/>
</dbReference>
<feature type="transmembrane region" description="Helical" evidence="1">
    <location>
        <begin position="111"/>
        <end position="129"/>
    </location>
</feature>
<name>A0A9P1I6V8_9PELO</name>
<evidence type="ECO:0000256" key="1">
    <source>
        <dbReference type="SAM" id="Phobius"/>
    </source>
</evidence>
<sequence>MITVFTGEGPLDAVFAGKKEKNQKEVFDQQAAINRKEQITYTACGRKLINGEAEEKKDVGSMWNKTLTGGIAGQIKNEATETEYQKARRLLKNYTYDAQVFLRQQYRQNPTPFQIFAIIFAIFLLYKLLF</sequence>
<gene>
    <name evidence="2" type="ORF">CAMP_LOCUS1883</name>
</gene>